<keyword evidence="3" id="KW-1185">Reference proteome</keyword>
<dbReference type="RefSeq" id="WP_415863092.1">
    <property type="nucleotide sequence ID" value="NZ_CP134536.1"/>
</dbReference>
<evidence type="ECO:0000313" key="3">
    <source>
        <dbReference type="Proteomes" id="UP001303407"/>
    </source>
</evidence>
<accession>A0ABY9Y4E5</accession>
<proteinExistence type="predicted"/>
<dbReference type="EMBL" id="CP134536">
    <property type="protein sequence ID" value="WNH13114.1"/>
    <property type="molecule type" value="Genomic_DNA"/>
</dbReference>
<protein>
    <submittedName>
        <fullName evidence="2">Glycosyltransferase</fullName>
        <ecNumber evidence="2">2.4.-.-</ecNumber>
    </submittedName>
</protein>
<dbReference type="GO" id="GO:0016757">
    <property type="term" value="F:glycosyltransferase activity"/>
    <property type="evidence" value="ECO:0007669"/>
    <property type="project" value="UniProtKB-KW"/>
</dbReference>
<feature type="domain" description="Glycosyl transferase family 1" evidence="1">
    <location>
        <begin position="190"/>
        <end position="357"/>
    </location>
</feature>
<keyword evidence="2" id="KW-0328">Glycosyltransferase</keyword>
<dbReference type="Pfam" id="PF00534">
    <property type="entry name" value="Glycos_transf_1"/>
    <property type="match status" value="1"/>
</dbReference>
<dbReference type="SUPFAM" id="SSF53756">
    <property type="entry name" value="UDP-Glycosyltransferase/glycogen phosphorylase"/>
    <property type="match status" value="1"/>
</dbReference>
<dbReference type="PANTHER" id="PTHR12526:SF572">
    <property type="entry name" value="BLL5144 PROTEIN"/>
    <property type="match status" value="1"/>
</dbReference>
<dbReference type="InterPro" id="IPR001296">
    <property type="entry name" value="Glyco_trans_1"/>
</dbReference>
<dbReference type="EC" id="2.4.-.-" evidence="2"/>
<gene>
    <name evidence="2" type="ORF">RHP49_02415</name>
</gene>
<dbReference type="InterPro" id="IPR008928">
    <property type="entry name" value="6-hairpin_glycosidase_sf"/>
</dbReference>
<dbReference type="Gene3D" id="3.40.50.2000">
    <property type="entry name" value="Glycogen Phosphorylase B"/>
    <property type="match status" value="2"/>
</dbReference>
<keyword evidence="2" id="KW-0808">Transferase</keyword>
<reference evidence="2 3" key="1">
    <citation type="submission" date="2023-09" db="EMBL/GenBank/DDBJ databases">
        <title>Thalassobella suaedae gen. nov., sp. nov., a marine bacterium of the family Flavobacteriaceae isolated from a halophyte Suaeda japonica.</title>
        <authorList>
            <person name="Lee S.Y."/>
            <person name="Hwang C.Y."/>
        </authorList>
    </citation>
    <scope>NUCLEOTIDE SEQUENCE [LARGE SCALE GENOMIC DNA]</scope>
    <source>
        <strain evidence="2 3">HL-DH10</strain>
    </source>
</reference>
<name>A0ABY9Y4E5_9FLAO</name>
<organism evidence="2 3">
    <name type="scientific">Thalassobellus suaedae</name>
    <dbReference type="NCBI Taxonomy" id="3074124"/>
    <lineage>
        <taxon>Bacteria</taxon>
        <taxon>Pseudomonadati</taxon>
        <taxon>Bacteroidota</taxon>
        <taxon>Flavobacteriia</taxon>
        <taxon>Flavobacteriales</taxon>
        <taxon>Flavobacteriaceae</taxon>
        <taxon>Thalassobellus</taxon>
    </lineage>
</organism>
<sequence>MKINTPSKILFLSTFPPTQCGIATYTKDTITAITDLFGKTLSCEICDISDKTTVNKNVQYSIHPKIKADYSRVAGEINCDNSIKLVHIQHEFGLFGGTFGNYLLDFLDVLKRPVTFTFHSVIPNPDKNLMAFVKLLISYSNSVIVMTQQSKKILIHDYSIDKNIIECVPHGTHSVNYEKASFAKRKFNLEHRTVLSTFGLLSSGKSIETAIKALPEIIKHTPNVLYLILGKTHPNTITNNKDEYRDYLDSLVKELKLENHVNFINRYLEIDELLNYLKATDIYLFTSKDPNQAVSGTFAYAMSCACPIVATSISHTNEVLTSKEGLLVPIENSKEMAKETIKLLSDGKLRESMALAAFEKTRASSWENVTLKQVNIYKKSIDKLLEIPHNYPAIKLDHLKNMTTGLGIIQFSKISKPDITSGYTLDDNARALITMCMHYKCFKKSSDLLYINTYLAFIERCQTDSGAFINYVDEHNNNHIKNDYVNLEDSNARAIWALGTVISFKEHLPETIVNKAALCFLKSTEWIKNILSPRAIAFTIKGLYLYYTAEQDKNAVLIIENLSKNLITNYDVNSIKSWNWFENYLTYANSILPEAMLYSYLITGKDSHKRIALESFDFLLSKMFVNGHFKVISNKGWYQKDVIPNEYGEQPIDVSYTIQTLQLFYKTFKDSMYKTMMQKAFNWFLGENHLNQIMYDPITGGCYDGLEKANVNLNQGAESTICYLMACIIMEEHKAFSSGKVIHLLEPKVNTYLNLSKNQYLNKECN</sequence>
<dbReference type="SUPFAM" id="SSF48208">
    <property type="entry name" value="Six-hairpin glycosidases"/>
    <property type="match status" value="1"/>
</dbReference>
<dbReference type="PANTHER" id="PTHR12526">
    <property type="entry name" value="GLYCOSYLTRANSFERASE"/>
    <property type="match status" value="1"/>
</dbReference>
<dbReference type="Proteomes" id="UP001303407">
    <property type="component" value="Chromosome"/>
</dbReference>
<evidence type="ECO:0000259" key="1">
    <source>
        <dbReference type="Pfam" id="PF00534"/>
    </source>
</evidence>
<evidence type="ECO:0000313" key="2">
    <source>
        <dbReference type="EMBL" id="WNH13114.1"/>
    </source>
</evidence>